<feature type="signal peptide" evidence="3">
    <location>
        <begin position="1"/>
        <end position="22"/>
    </location>
</feature>
<dbReference type="Gene3D" id="2.40.50.100">
    <property type="match status" value="1"/>
</dbReference>
<dbReference type="InterPro" id="IPR058624">
    <property type="entry name" value="MdtA-like_HH"/>
</dbReference>
<dbReference type="InterPro" id="IPR058625">
    <property type="entry name" value="MdtA-like_BSH"/>
</dbReference>
<evidence type="ECO:0000259" key="6">
    <source>
        <dbReference type="Pfam" id="PF25944"/>
    </source>
</evidence>
<organism evidence="8 9">
    <name type="scientific">Pectobacterium cacticida</name>
    <dbReference type="NCBI Taxonomy" id="69221"/>
    <lineage>
        <taxon>Bacteria</taxon>
        <taxon>Pseudomonadati</taxon>
        <taxon>Pseudomonadota</taxon>
        <taxon>Gammaproteobacteria</taxon>
        <taxon>Enterobacterales</taxon>
        <taxon>Pectobacteriaceae</taxon>
        <taxon>Pectobacterium</taxon>
    </lineage>
</organism>
<proteinExistence type="inferred from homology"/>
<dbReference type="PROSITE" id="PS51257">
    <property type="entry name" value="PROKAR_LIPOPROTEIN"/>
    <property type="match status" value="1"/>
</dbReference>
<evidence type="ECO:0000259" key="7">
    <source>
        <dbReference type="Pfam" id="PF25967"/>
    </source>
</evidence>
<dbReference type="RefSeq" id="WP_264498010.1">
    <property type="nucleotide sequence ID" value="NZ_CP109947.1"/>
</dbReference>
<dbReference type="Gene3D" id="2.40.30.170">
    <property type="match status" value="1"/>
</dbReference>
<feature type="domain" description="Multidrug resistance protein MdtA-like C-terminal permuted SH3" evidence="7">
    <location>
        <begin position="307"/>
        <end position="368"/>
    </location>
</feature>
<name>A0ABZ2G7Z8_9GAMM</name>
<dbReference type="Pfam" id="PF25917">
    <property type="entry name" value="BSH_RND"/>
    <property type="match status" value="1"/>
</dbReference>
<evidence type="ECO:0000259" key="4">
    <source>
        <dbReference type="Pfam" id="PF25876"/>
    </source>
</evidence>
<dbReference type="EMBL" id="CP125967">
    <property type="protein sequence ID" value="WWO37936.1"/>
    <property type="molecule type" value="Genomic_DNA"/>
</dbReference>
<keyword evidence="9" id="KW-1185">Reference proteome</keyword>
<dbReference type="SUPFAM" id="SSF111369">
    <property type="entry name" value="HlyD-like secretion proteins"/>
    <property type="match status" value="1"/>
</dbReference>
<keyword evidence="3" id="KW-0732">Signal</keyword>
<dbReference type="InterPro" id="IPR058626">
    <property type="entry name" value="MdtA-like_b-barrel"/>
</dbReference>
<feature type="domain" description="Multidrug resistance protein MdtA-like barrel-sandwich hybrid" evidence="5">
    <location>
        <begin position="66"/>
        <end position="209"/>
    </location>
</feature>
<reference evidence="8 9" key="1">
    <citation type="journal article" date="2024" name="Front. Plant Sci.">
        <title>Comprehensive phenomic and genomic studies of the species, Pectobacterium cacticida and proposal for reclassification as Alcorniella cacticida comb. nov.</title>
        <authorList>
            <person name="Jonca J."/>
            <person name="Pirhonen M."/>
            <person name="Waleron M.M."/>
            <person name="Gawor J."/>
            <person name="Mrozik A."/>
            <person name="Smoktunowicz M."/>
            <person name="Waleron K."/>
            <person name="Waleron M."/>
        </authorList>
    </citation>
    <scope>NUCLEOTIDE SEQUENCE [LARGE SCALE GENOMIC DNA]</scope>
    <source>
        <strain evidence="8 9">DPMP6</strain>
    </source>
</reference>
<dbReference type="Gene3D" id="2.40.420.20">
    <property type="match status" value="1"/>
</dbReference>
<evidence type="ECO:0000256" key="2">
    <source>
        <dbReference type="ARBA" id="ARBA00009477"/>
    </source>
</evidence>
<dbReference type="Pfam" id="PF25944">
    <property type="entry name" value="Beta-barrel_RND"/>
    <property type="match status" value="1"/>
</dbReference>
<protein>
    <submittedName>
        <fullName evidence="8">Efflux RND transporter periplasmic adaptor subunit</fullName>
    </submittedName>
</protein>
<dbReference type="InterPro" id="IPR058627">
    <property type="entry name" value="MdtA-like_C"/>
</dbReference>
<feature type="chain" id="PRO_5045467487" evidence="3">
    <location>
        <begin position="23"/>
        <end position="397"/>
    </location>
</feature>
<dbReference type="Proteomes" id="UP001379444">
    <property type="component" value="Chromosome"/>
</dbReference>
<dbReference type="PANTHER" id="PTHR30158:SF3">
    <property type="entry name" value="MULTIDRUG EFFLUX PUMP SUBUNIT ACRA-RELATED"/>
    <property type="match status" value="1"/>
</dbReference>
<feature type="domain" description="Multidrug resistance protein MdtA-like beta-barrel" evidence="6">
    <location>
        <begin position="213"/>
        <end position="301"/>
    </location>
</feature>
<accession>A0ABZ2G7Z8</accession>
<evidence type="ECO:0000259" key="5">
    <source>
        <dbReference type="Pfam" id="PF25917"/>
    </source>
</evidence>
<dbReference type="NCBIfam" id="TIGR01730">
    <property type="entry name" value="RND_mfp"/>
    <property type="match status" value="1"/>
</dbReference>
<dbReference type="InterPro" id="IPR006143">
    <property type="entry name" value="RND_pump_MFP"/>
</dbReference>
<dbReference type="Pfam" id="PF25967">
    <property type="entry name" value="RND-MFP_C"/>
    <property type="match status" value="1"/>
</dbReference>
<feature type="domain" description="Multidrug resistance protein MdtA-like alpha-helical hairpin" evidence="4">
    <location>
        <begin position="107"/>
        <end position="176"/>
    </location>
</feature>
<comment type="similarity">
    <text evidence="2">Belongs to the membrane fusion protein (MFP) (TC 8.A.1) family.</text>
</comment>
<evidence type="ECO:0000256" key="1">
    <source>
        <dbReference type="ARBA" id="ARBA00004519"/>
    </source>
</evidence>
<evidence type="ECO:0000313" key="8">
    <source>
        <dbReference type="EMBL" id="WWO37936.1"/>
    </source>
</evidence>
<sequence length="397" mass="42118">MNKNRGLTPLAAVLMLSGTLMLAGCDDGSNQQSSAQQQMPEVGVVTLKTEALNVTTELPGRTSAYRIAEVRPQVGGIILKRNFVEGSDIKAGASLYQIDPATYQANYNSAKGSLAQAQAQAEIARLTVNRYKPLLGTNYVSKQDYDQAVAASRQADAAVQAAKAAVDTAQINLAYTKVNSPISGRVGKSTVTEGALVSTGQATALTTVQQLDPIYVDVTQSSNDFLQLKRALENGTLKQSQGKANVRLLLEDGTEYAEAGTLEFSDVTVDETTGSITLRAIFPNPQHNLLPGMFVRARVDSGINPSALLVPQQGVTRDPRGQATAMVVGEGDKVELRTLTTSKAIGNKWLVVDGLKAGDRVIVTGLQKIRPGVQVTAKEIAQENQQAQQAPAEPAKS</sequence>
<dbReference type="Pfam" id="PF25876">
    <property type="entry name" value="HH_MFP_RND"/>
    <property type="match status" value="1"/>
</dbReference>
<evidence type="ECO:0000313" key="9">
    <source>
        <dbReference type="Proteomes" id="UP001379444"/>
    </source>
</evidence>
<dbReference type="PANTHER" id="PTHR30158">
    <property type="entry name" value="ACRA/E-RELATED COMPONENT OF DRUG EFFLUX TRANSPORTER"/>
    <property type="match status" value="1"/>
</dbReference>
<evidence type="ECO:0000256" key="3">
    <source>
        <dbReference type="SAM" id="SignalP"/>
    </source>
</evidence>
<dbReference type="Gene3D" id="1.10.287.470">
    <property type="entry name" value="Helix hairpin bin"/>
    <property type="match status" value="1"/>
</dbReference>
<gene>
    <name evidence="8" type="ORF">QNA12_15640</name>
</gene>
<comment type="subcellular location">
    <subcellularLocation>
        <location evidence="1">Cell inner membrane</location>
        <topology evidence="1">Lipid-anchor</topology>
    </subcellularLocation>
</comment>